<gene>
    <name evidence="1" type="ORF">LEMA_uP092250.1</name>
</gene>
<name>E5A2M0_LEPMJ</name>
<dbReference type="HOGENOM" id="CLU_3384927_0_0_1"/>
<keyword evidence="2" id="KW-1185">Reference proteome</keyword>
<organism evidence="2">
    <name type="scientific">Leptosphaeria maculans (strain JN3 / isolate v23.1.3 / race Av1-4-5-6-7-8)</name>
    <name type="common">Blackleg fungus</name>
    <name type="synonym">Phoma lingam</name>
    <dbReference type="NCBI Taxonomy" id="985895"/>
    <lineage>
        <taxon>Eukaryota</taxon>
        <taxon>Fungi</taxon>
        <taxon>Dikarya</taxon>
        <taxon>Ascomycota</taxon>
        <taxon>Pezizomycotina</taxon>
        <taxon>Dothideomycetes</taxon>
        <taxon>Pleosporomycetidae</taxon>
        <taxon>Pleosporales</taxon>
        <taxon>Pleosporineae</taxon>
        <taxon>Leptosphaeriaceae</taxon>
        <taxon>Plenodomus</taxon>
        <taxon>Plenodomus lingam/Leptosphaeria maculans species complex</taxon>
    </lineage>
</organism>
<protein>
    <submittedName>
        <fullName evidence="1">Predicted protein</fullName>
    </submittedName>
</protein>
<reference evidence="2" key="1">
    <citation type="journal article" date="2011" name="Nat. Commun.">
        <title>Effector diversification within compartments of the Leptosphaeria maculans genome affected by Repeat-Induced Point mutations.</title>
        <authorList>
            <person name="Rouxel T."/>
            <person name="Grandaubert J."/>
            <person name="Hane J.K."/>
            <person name="Hoede C."/>
            <person name="van de Wouw A.P."/>
            <person name="Couloux A."/>
            <person name="Dominguez V."/>
            <person name="Anthouard V."/>
            <person name="Bally P."/>
            <person name="Bourras S."/>
            <person name="Cozijnsen A.J."/>
            <person name="Ciuffetti L.M."/>
            <person name="Degrave A."/>
            <person name="Dilmaghani A."/>
            <person name="Duret L."/>
            <person name="Fudal I."/>
            <person name="Goodwin S.B."/>
            <person name="Gout L."/>
            <person name="Glaser N."/>
            <person name="Linglin J."/>
            <person name="Kema G.H.J."/>
            <person name="Lapalu N."/>
            <person name="Lawrence C.B."/>
            <person name="May K."/>
            <person name="Meyer M."/>
            <person name="Ollivier B."/>
            <person name="Poulain J."/>
            <person name="Schoch C.L."/>
            <person name="Simon A."/>
            <person name="Spatafora J.W."/>
            <person name="Stachowiak A."/>
            <person name="Turgeon B.G."/>
            <person name="Tyler B.M."/>
            <person name="Vincent D."/>
            <person name="Weissenbach J."/>
            <person name="Amselem J."/>
            <person name="Quesneville H."/>
            <person name="Oliver R.P."/>
            <person name="Wincker P."/>
            <person name="Balesdent M.-H."/>
            <person name="Howlett B.J."/>
        </authorList>
    </citation>
    <scope>NUCLEOTIDE SEQUENCE [LARGE SCALE GENOMIC DNA]</scope>
    <source>
        <strain evidence="2">JN3 / isolate v23.1.3 / race Av1-4-5-6-7-8</strain>
    </source>
</reference>
<evidence type="ECO:0000313" key="2">
    <source>
        <dbReference type="Proteomes" id="UP000002668"/>
    </source>
</evidence>
<dbReference type="EMBL" id="FP929132">
    <property type="protein sequence ID" value="CBX97816.1"/>
    <property type="molecule type" value="Genomic_DNA"/>
</dbReference>
<evidence type="ECO:0000313" key="1">
    <source>
        <dbReference type="EMBL" id="CBX97816.1"/>
    </source>
</evidence>
<sequence>MWWLLLIRIGASQLLTCIQYRVALAWWRKQGCG</sequence>
<dbReference type="AlphaFoldDB" id="E5A2M0"/>
<dbReference type="InParanoid" id="E5A2M0"/>
<dbReference type="Proteomes" id="UP000002668">
    <property type="component" value="Genome"/>
</dbReference>
<proteinExistence type="predicted"/>
<accession>E5A2M0</accession>
<dbReference type="VEuPathDB" id="FungiDB:LEMA_uP092250.1"/>